<dbReference type="InterPro" id="IPR002815">
    <property type="entry name" value="Spo11/TopoVI_A"/>
</dbReference>
<dbReference type="Gene3D" id="1.10.10.10">
    <property type="entry name" value="Winged helix-like DNA-binding domain superfamily/Winged helix DNA-binding domain"/>
    <property type="match status" value="1"/>
</dbReference>
<dbReference type="PANTHER" id="PTHR10848:SF0">
    <property type="entry name" value="MEIOTIC RECOMBINATION PROTEIN SPO11"/>
    <property type="match status" value="1"/>
</dbReference>
<dbReference type="FunFam" id="1.10.10.10:FF:000387">
    <property type="entry name" value="DNA topoisomerase 6 subunit A"/>
    <property type="match status" value="1"/>
</dbReference>
<dbReference type="GO" id="GO:0007131">
    <property type="term" value="P:reciprocal meiotic recombination"/>
    <property type="evidence" value="ECO:0007669"/>
    <property type="project" value="TreeGrafter"/>
</dbReference>
<evidence type="ECO:0000256" key="10">
    <source>
        <dbReference type="ARBA" id="ARBA00023125"/>
    </source>
</evidence>
<accession>A0A401T426</accession>
<gene>
    <name evidence="17" type="ORF">chiPu_0015889</name>
</gene>
<feature type="domain" description="Topoisomerase 6 subunit A/Spo11 TOPRIM" evidence="16">
    <location>
        <begin position="220"/>
        <end position="391"/>
    </location>
</feature>
<evidence type="ECO:0000259" key="16">
    <source>
        <dbReference type="Pfam" id="PF21180"/>
    </source>
</evidence>
<dbReference type="SUPFAM" id="SSF56726">
    <property type="entry name" value="DNA topoisomerase IV, alpha subunit"/>
    <property type="match status" value="1"/>
</dbReference>
<dbReference type="InterPro" id="IPR013048">
    <property type="entry name" value="Meiotic_Spo11"/>
</dbReference>
<dbReference type="PRINTS" id="PR01551">
    <property type="entry name" value="SPO11HOMOLOG"/>
</dbReference>
<keyword evidence="9 14" id="KW-0799">Topoisomerase</keyword>
<evidence type="ECO:0000256" key="7">
    <source>
        <dbReference type="ARBA" id="ARBA00022741"/>
    </source>
</evidence>
<dbReference type="Proteomes" id="UP000287033">
    <property type="component" value="Unassembled WGS sequence"/>
</dbReference>
<comment type="subcellular location">
    <subcellularLocation>
        <location evidence="3">Nucleus</location>
    </subcellularLocation>
</comment>
<dbReference type="InterPro" id="IPR036078">
    <property type="entry name" value="Spo11/TopoVI_A_sf"/>
</dbReference>
<dbReference type="STRING" id="137246.A0A401T426"/>
<evidence type="ECO:0000256" key="5">
    <source>
        <dbReference type="ARBA" id="ARBA00012895"/>
    </source>
</evidence>
<dbReference type="InterPro" id="IPR013049">
    <property type="entry name" value="Spo11/TopoVI_A_N"/>
</dbReference>
<dbReference type="GO" id="GO:0005524">
    <property type="term" value="F:ATP binding"/>
    <property type="evidence" value="ECO:0007669"/>
    <property type="project" value="InterPro"/>
</dbReference>
<comment type="similarity">
    <text evidence="4 14">Belongs to the TOP6A family.</text>
</comment>
<comment type="catalytic activity">
    <reaction evidence="1 14">
        <text>ATP-dependent breakage, passage and rejoining of double-stranded DNA.</text>
        <dbReference type="EC" id="5.6.2.2"/>
    </reaction>
</comment>
<reference evidence="17 18" key="1">
    <citation type="journal article" date="2018" name="Nat. Ecol. Evol.">
        <title>Shark genomes provide insights into elasmobranch evolution and the origin of vertebrates.</title>
        <authorList>
            <person name="Hara Y"/>
            <person name="Yamaguchi K"/>
            <person name="Onimaru K"/>
            <person name="Kadota M"/>
            <person name="Koyanagi M"/>
            <person name="Keeley SD"/>
            <person name="Tatsumi K"/>
            <person name="Tanaka K"/>
            <person name="Motone F"/>
            <person name="Kageyama Y"/>
            <person name="Nozu R"/>
            <person name="Adachi N"/>
            <person name="Nishimura O"/>
            <person name="Nakagawa R"/>
            <person name="Tanegashima C"/>
            <person name="Kiyatake I"/>
            <person name="Matsumoto R"/>
            <person name="Murakumo K"/>
            <person name="Nishida K"/>
            <person name="Terakita A"/>
            <person name="Kuratani S"/>
            <person name="Sato K"/>
            <person name="Hyodo S Kuraku.S."/>
        </authorList>
    </citation>
    <scope>NUCLEOTIDE SEQUENCE [LARGE SCALE GENOMIC DNA]</scope>
</reference>
<dbReference type="AlphaFoldDB" id="A0A401T426"/>
<keyword evidence="12" id="KW-0539">Nucleus</keyword>
<dbReference type="GO" id="GO:0046872">
    <property type="term" value="F:metal ion binding"/>
    <property type="evidence" value="ECO:0007669"/>
    <property type="project" value="UniProtKB-KW"/>
</dbReference>
<dbReference type="PANTHER" id="PTHR10848">
    <property type="entry name" value="MEIOTIC RECOMBINATION PROTEIN SPO11"/>
    <property type="match status" value="1"/>
</dbReference>
<dbReference type="GO" id="GO:0000706">
    <property type="term" value="P:meiotic DNA double-strand break processing"/>
    <property type="evidence" value="ECO:0007669"/>
    <property type="project" value="TreeGrafter"/>
</dbReference>
<evidence type="ECO:0000256" key="13">
    <source>
        <dbReference type="ARBA" id="ARBA00082656"/>
    </source>
</evidence>
<dbReference type="OMA" id="IETAGMF"/>
<keyword evidence="11 14" id="KW-0413">Isomerase</keyword>
<evidence type="ECO:0000256" key="11">
    <source>
        <dbReference type="ARBA" id="ARBA00023235"/>
    </source>
</evidence>
<keyword evidence="6" id="KW-0479">Metal-binding</keyword>
<keyword evidence="7" id="KW-0547">Nucleotide-binding</keyword>
<dbReference type="Pfam" id="PF04406">
    <property type="entry name" value="TP6A_N"/>
    <property type="match status" value="1"/>
</dbReference>
<dbReference type="CDD" id="cd00223">
    <property type="entry name" value="TOPRIM_TopoIIB_SPO"/>
    <property type="match status" value="1"/>
</dbReference>
<keyword evidence="18" id="KW-1185">Reference proteome</keyword>
<evidence type="ECO:0000256" key="8">
    <source>
        <dbReference type="ARBA" id="ARBA00022842"/>
    </source>
</evidence>
<comment type="caution">
    <text evidence="17">The sequence shown here is derived from an EMBL/GenBank/DDBJ whole genome shotgun (WGS) entry which is preliminary data.</text>
</comment>
<evidence type="ECO:0000313" key="17">
    <source>
        <dbReference type="EMBL" id="GCC37385.1"/>
    </source>
</evidence>
<evidence type="ECO:0000256" key="6">
    <source>
        <dbReference type="ARBA" id="ARBA00022723"/>
    </source>
</evidence>
<evidence type="ECO:0000256" key="12">
    <source>
        <dbReference type="ARBA" id="ARBA00023242"/>
    </source>
</evidence>
<evidence type="ECO:0000256" key="1">
    <source>
        <dbReference type="ARBA" id="ARBA00000185"/>
    </source>
</evidence>
<dbReference type="OrthoDB" id="5377392at2759"/>
<feature type="active site" description="O-(5'-phospho-DNA)-tyrosine intermediate" evidence="14">
    <location>
        <position position="139"/>
    </location>
</feature>
<dbReference type="FunFam" id="3.40.1360.10:FF:000003">
    <property type="entry name" value="DNA topoisomerase 6 subunit A"/>
    <property type="match status" value="1"/>
</dbReference>
<evidence type="ECO:0000256" key="9">
    <source>
        <dbReference type="ARBA" id="ARBA00023029"/>
    </source>
</evidence>
<sequence length="397" mass="44818">MEPSVRVDDFEAVERHRAVLQQRLCVVTELGDVSQQLVRTEPLGSSDVLKKIENVVKETLTYLAKGEAPVITFDKRSSWENIWFDGNVGLQMVSDSAMSKVKCECPRSIHRFALILKALAMIYKLVQSNTYATKRDLYYNESQLFGSQMILDGIINDISCMLKVPRRSLHVLSTSKGCIAGDLCYTEEDGNRVNCACNSTAVLVPSNVDGIQNLKSAAKFVLVVEKDATFQRLLDDDFCTKLFPCIIITGKGVPDLSTRLMVRKLWDILHIPAFALVDADPHGIEIMCIYKYGSRSMSFDAHSLTVPIISWLGLLPSDIQRLNIPKEVLIPLTNNDMRKLSKLQKRPYVNCQPLWKKEMEIMETCKVKAEIQALESISSDYLTRVYLPNKLKFGGWI</sequence>
<evidence type="ECO:0000256" key="4">
    <source>
        <dbReference type="ARBA" id="ARBA00006559"/>
    </source>
</evidence>
<evidence type="ECO:0000256" key="2">
    <source>
        <dbReference type="ARBA" id="ARBA00001946"/>
    </source>
</evidence>
<organism evidence="17 18">
    <name type="scientific">Chiloscyllium punctatum</name>
    <name type="common">Brownbanded bambooshark</name>
    <name type="synonym">Hemiscyllium punctatum</name>
    <dbReference type="NCBI Taxonomy" id="137246"/>
    <lineage>
        <taxon>Eukaryota</taxon>
        <taxon>Metazoa</taxon>
        <taxon>Chordata</taxon>
        <taxon>Craniata</taxon>
        <taxon>Vertebrata</taxon>
        <taxon>Chondrichthyes</taxon>
        <taxon>Elasmobranchii</taxon>
        <taxon>Galeomorphii</taxon>
        <taxon>Galeoidea</taxon>
        <taxon>Orectolobiformes</taxon>
        <taxon>Hemiscylliidae</taxon>
        <taxon>Chiloscyllium</taxon>
    </lineage>
</organism>
<evidence type="ECO:0000256" key="3">
    <source>
        <dbReference type="ARBA" id="ARBA00004123"/>
    </source>
</evidence>
<dbReference type="InterPro" id="IPR036388">
    <property type="entry name" value="WH-like_DNA-bd_sf"/>
</dbReference>
<dbReference type="PROSITE" id="PS52041">
    <property type="entry name" value="TOPO_IIB"/>
    <property type="match status" value="1"/>
</dbReference>
<dbReference type="Pfam" id="PF21180">
    <property type="entry name" value="TOP6A-Spo11_Toprim"/>
    <property type="match status" value="1"/>
</dbReference>
<dbReference type="EC" id="5.6.2.2" evidence="5"/>
<dbReference type="EMBL" id="BEZZ01000989">
    <property type="protein sequence ID" value="GCC37385.1"/>
    <property type="molecule type" value="Genomic_DNA"/>
</dbReference>
<keyword evidence="8" id="KW-0460">Magnesium</keyword>
<feature type="domain" description="Spo11/DNA topoisomerase VI subunit A N-terminal" evidence="15">
    <location>
        <begin position="110"/>
        <end position="171"/>
    </location>
</feature>
<evidence type="ECO:0000259" key="15">
    <source>
        <dbReference type="Pfam" id="PF04406"/>
    </source>
</evidence>
<name>A0A401T426_CHIPU</name>
<dbReference type="Gene3D" id="3.40.1360.10">
    <property type="match status" value="1"/>
</dbReference>
<dbReference type="InterPro" id="IPR034136">
    <property type="entry name" value="TOPRIM_Topo6A/Spo11"/>
</dbReference>
<keyword evidence="10 14" id="KW-0238">DNA-binding</keyword>
<dbReference type="GO" id="GO:0000228">
    <property type="term" value="C:nuclear chromosome"/>
    <property type="evidence" value="ECO:0007669"/>
    <property type="project" value="TreeGrafter"/>
</dbReference>
<evidence type="ECO:0000256" key="14">
    <source>
        <dbReference type="PROSITE-ProRule" id="PRU01385"/>
    </source>
</evidence>
<dbReference type="PRINTS" id="PR01550">
    <property type="entry name" value="TOP6AFAMILY"/>
</dbReference>
<dbReference type="GO" id="GO:0003677">
    <property type="term" value="F:DNA binding"/>
    <property type="evidence" value="ECO:0007669"/>
    <property type="project" value="UniProtKB-UniRule"/>
</dbReference>
<protein>
    <recommendedName>
        <fullName evidence="5">DNA topoisomerase (ATP-hydrolyzing)</fullName>
        <ecNumber evidence="5">5.6.2.2</ecNumber>
    </recommendedName>
    <alternativeName>
        <fullName evidence="13">Meiotic recombination protein SPO11-3</fullName>
    </alternativeName>
</protein>
<evidence type="ECO:0000313" key="18">
    <source>
        <dbReference type="Proteomes" id="UP000287033"/>
    </source>
</evidence>
<dbReference type="GO" id="GO:0042138">
    <property type="term" value="P:meiotic DNA double-strand break formation"/>
    <property type="evidence" value="ECO:0007669"/>
    <property type="project" value="InterPro"/>
</dbReference>
<comment type="cofactor">
    <cofactor evidence="2">
        <name>Mg(2+)</name>
        <dbReference type="ChEBI" id="CHEBI:18420"/>
    </cofactor>
</comment>
<dbReference type="GO" id="GO:0003918">
    <property type="term" value="F:DNA topoisomerase type II (double strand cut, ATP-hydrolyzing) activity"/>
    <property type="evidence" value="ECO:0007669"/>
    <property type="project" value="UniProtKB-UniRule"/>
</dbReference>
<proteinExistence type="inferred from homology"/>